<dbReference type="SUPFAM" id="SSF52540">
    <property type="entry name" value="P-loop containing nucleoside triphosphate hydrolases"/>
    <property type="match status" value="1"/>
</dbReference>
<dbReference type="PANTHER" id="PTHR23077">
    <property type="entry name" value="AAA-FAMILY ATPASE"/>
    <property type="match status" value="1"/>
</dbReference>
<evidence type="ECO:0000256" key="2">
    <source>
        <dbReference type="ARBA" id="ARBA00022840"/>
    </source>
</evidence>
<name>E3HZW1_RHOVT</name>
<gene>
    <name evidence="5" type="ordered locus">Rvan_0635</name>
</gene>
<dbReference type="Gene3D" id="1.10.8.60">
    <property type="match status" value="1"/>
</dbReference>
<keyword evidence="2 3" id="KW-0067">ATP-binding</keyword>
<dbReference type="InterPro" id="IPR003593">
    <property type="entry name" value="AAA+_ATPase"/>
</dbReference>
<dbReference type="HOGENOM" id="CLU_000688_21_15_5"/>
<dbReference type="InterPro" id="IPR027417">
    <property type="entry name" value="P-loop_NTPase"/>
</dbReference>
<dbReference type="PROSITE" id="PS00674">
    <property type="entry name" value="AAA"/>
    <property type="match status" value="1"/>
</dbReference>
<sequence length="462" mass="51106">MGNPHMDQETLQALIKVYRTRASGDLLSIIMDEAEGQEGQVAVLELLRALPQDTLTSEPFAAVRRKACRFSLNAEDFDLAETLARCSDHPEEQALRARALFALNREQEAQTLYRQAVQQDAAIRNRDLERLLGIRPGSPIIATPAKVISLNTYSLRREAKAEQERRDVFSDVFLDDFDDVAFTFGDVAGLDDVKMEVRRRIVLPYLKPSIFERYKQKAGGNILLYGPPGCGKTLVARATAGESDARFLSVNPEDLIDKYPGEAEKRLRVLFDEARSDTPAILFFDEFDVVSQRAKSSRESVSALVSAFASEIDGTQRNNSGVLVIVASNAPWHLDRALFRSMRMQSLFFVPPPDYEARKKILTKAIAGIPGAEAVSADRIARKTDGFSGADLRALADLVSNASLTKALSGSGEGALTTAAFEDALRHFAPSTLPWLSQARDELKPLQRHDVLSRLFIPLGRI</sequence>
<dbReference type="STRING" id="648757.Rvan_0635"/>
<evidence type="ECO:0000259" key="4">
    <source>
        <dbReference type="SMART" id="SM00382"/>
    </source>
</evidence>
<dbReference type="GO" id="GO:0005524">
    <property type="term" value="F:ATP binding"/>
    <property type="evidence" value="ECO:0007669"/>
    <property type="project" value="UniProtKB-KW"/>
</dbReference>
<dbReference type="InterPro" id="IPR003959">
    <property type="entry name" value="ATPase_AAA_core"/>
</dbReference>
<dbReference type="OrthoDB" id="9809379at2"/>
<accession>E3HZW1</accession>
<keyword evidence="1 3" id="KW-0547">Nucleotide-binding</keyword>
<dbReference type="PANTHER" id="PTHR23077:SF171">
    <property type="entry name" value="NUCLEAR VALOSIN-CONTAINING PROTEIN-LIKE"/>
    <property type="match status" value="1"/>
</dbReference>
<dbReference type="KEGG" id="rva:Rvan_0635"/>
<evidence type="ECO:0000256" key="1">
    <source>
        <dbReference type="ARBA" id="ARBA00022741"/>
    </source>
</evidence>
<keyword evidence="6" id="KW-1185">Reference proteome</keyword>
<dbReference type="Gene3D" id="3.40.50.300">
    <property type="entry name" value="P-loop containing nucleotide triphosphate hydrolases"/>
    <property type="match status" value="1"/>
</dbReference>
<protein>
    <submittedName>
        <fullName evidence="5">AAA ATPase central domain protein</fullName>
    </submittedName>
</protein>
<dbReference type="InterPro" id="IPR050168">
    <property type="entry name" value="AAA_ATPase_domain"/>
</dbReference>
<dbReference type="GO" id="GO:0016887">
    <property type="term" value="F:ATP hydrolysis activity"/>
    <property type="evidence" value="ECO:0007669"/>
    <property type="project" value="InterPro"/>
</dbReference>
<dbReference type="eggNOG" id="COG0464">
    <property type="taxonomic scope" value="Bacteria"/>
</dbReference>
<evidence type="ECO:0000313" key="6">
    <source>
        <dbReference type="Proteomes" id="UP000001399"/>
    </source>
</evidence>
<organism evidence="5 6">
    <name type="scientific">Rhodomicrobium vannielii (strain ATCC 17100 / DSM 162 / LMG 4299 / NCIMB 10020 / ATH 3.1.1)</name>
    <dbReference type="NCBI Taxonomy" id="648757"/>
    <lineage>
        <taxon>Bacteria</taxon>
        <taxon>Pseudomonadati</taxon>
        <taxon>Pseudomonadota</taxon>
        <taxon>Alphaproteobacteria</taxon>
        <taxon>Hyphomicrobiales</taxon>
        <taxon>Hyphomicrobiaceae</taxon>
        <taxon>Rhodomicrobium</taxon>
    </lineage>
</organism>
<dbReference type="EMBL" id="CP002292">
    <property type="protein sequence ID" value="ADP69912.1"/>
    <property type="molecule type" value="Genomic_DNA"/>
</dbReference>
<evidence type="ECO:0000256" key="3">
    <source>
        <dbReference type="RuleBase" id="RU003651"/>
    </source>
</evidence>
<dbReference type="Pfam" id="PF00004">
    <property type="entry name" value="AAA"/>
    <property type="match status" value="1"/>
</dbReference>
<dbReference type="Proteomes" id="UP000001399">
    <property type="component" value="Chromosome"/>
</dbReference>
<dbReference type="AlphaFoldDB" id="E3HZW1"/>
<evidence type="ECO:0000313" key="5">
    <source>
        <dbReference type="EMBL" id="ADP69912.1"/>
    </source>
</evidence>
<dbReference type="InterPro" id="IPR003960">
    <property type="entry name" value="ATPase_AAA_CS"/>
</dbReference>
<proteinExistence type="inferred from homology"/>
<comment type="similarity">
    <text evidence="3">Belongs to the AAA ATPase family.</text>
</comment>
<feature type="domain" description="AAA+ ATPase" evidence="4">
    <location>
        <begin position="218"/>
        <end position="354"/>
    </location>
</feature>
<dbReference type="SMART" id="SM00382">
    <property type="entry name" value="AAA"/>
    <property type="match status" value="1"/>
</dbReference>
<reference evidence="6" key="1">
    <citation type="journal article" date="2011" name="J. Bacteriol.">
        <title>Genome sequences of eight morphologically diverse alphaproteobacteria.</title>
        <authorList>
            <consortium name="US DOE Joint Genome Institute"/>
            <person name="Brown P.J."/>
            <person name="Kysela D.T."/>
            <person name="Buechlein A."/>
            <person name="Hemmerich C."/>
            <person name="Brun Y.V."/>
        </authorList>
    </citation>
    <scope>NUCLEOTIDE SEQUENCE [LARGE SCALE GENOMIC DNA]</scope>
    <source>
        <strain evidence="6">ATCC 17100 / ATH 3.1.1 / DSM 162 / LMG 4299</strain>
    </source>
</reference>